<keyword evidence="3 6" id="KW-1133">Transmembrane helix</keyword>
<dbReference type="InterPro" id="IPR017981">
    <property type="entry name" value="GPCR_2-like_7TM"/>
</dbReference>
<sequence>MSSNQSFAGNPCPVPFVQDTFFTGGGFVEGRLCASVTADIRCCLPCPMTDWAYPDSFKTVGSVAQWLSVVGIICCVFLLISWAVLPVEKTFRHYLSICLTTGVLLMSLGFVIPLAAQPEECFDHITPNSMQTSSVCAASGTFLLLGGWAGVMWVFLRAVSLHLQICWQVVVGRNFMWFSQGVGWGIPVIGVVCALVFSGVSFRFGSTCHINHKNSLADLWIPLLVFAGLTIIIQFATFGYCIKVYLASLADNSASTEGSGLPSYTNSIRTMTPKQAYRRVRRVIELQWRGIAIVLIIITDVIFFSIVFVFQDNTVEAVKRDQSIAGDWIGCLLQNTGKKEPCLSKAAVLVVNMKTVGAVLFLLGMNGIWLALLLGRWSMVTGWVDLIMGPFSDRNKREFVSVDARLDDLKKDTRSYEMLSRDDGKTMDDSVTPSVVTPVSPTAKLPMRSPTSTNNRDSGASNDGRRTPDYFGHTARYHAPVRSFSSPRPPQTVTWDARETYARSPPKQDEYVNPLGLNRI</sequence>
<keyword evidence="4 6" id="KW-0472">Membrane</keyword>
<evidence type="ECO:0000259" key="7">
    <source>
        <dbReference type="PROSITE" id="PS50261"/>
    </source>
</evidence>
<evidence type="ECO:0000256" key="3">
    <source>
        <dbReference type="ARBA" id="ARBA00022989"/>
    </source>
</evidence>
<dbReference type="PANTHER" id="PTHR42058:SF1">
    <property type="entry name" value="G-PROTEIN COUPLED RECEPTORS FAMILY 2 PROFILE 2 DOMAIN-CONTAINING PROTEIN"/>
    <property type="match status" value="1"/>
</dbReference>
<dbReference type="GO" id="GO:0004930">
    <property type="term" value="F:G protein-coupled receptor activity"/>
    <property type="evidence" value="ECO:0007669"/>
    <property type="project" value="InterPro"/>
</dbReference>
<dbReference type="Pfam" id="PF00002">
    <property type="entry name" value="7tm_2"/>
    <property type="match status" value="1"/>
</dbReference>
<gene>
    <name evidence="8" type="ORF">QBC47DRAFT_446900</name>
</gene>
<feature type="transmembrane region" description="Helical" evidence="6">
    <location>
        <begin position="63"/>
        <end position="85"/>
    </location>
</feature>
<feature type="transmembrane region" description="Helical" evidence="6">
    <location>
        <begin position="288"/>
        <end position="310"/>
    </location>
</feature>
<dbReference type="InterPro" id="IPR000832">
    <property type="entry name" value="GPCR_2_secretin-like"/>
</dbReference>
<dbReference type="PANTHER" id="PTHR42058">
    <property type="entry name" value="G_PROTEIN_RECEP_F2_4 DOMAIN-CONTAINING PROTEIN"/>
    <property type="match status" value="1"/>
</dbReference>
<dbReference type="GO" id="GO:0007166">
    <property type="term" value="P:cell surface receptor signaling pathway"/>
    <property type="evidence" value="ECO:0007669"/>
    <property type="project" value="InterPro"/>
</dbReference>
<evidence type="ECO:0000256" key="2">
    <source>
        <dbReference type="ARBA" id="ARBA00022692"/>
    </source>
</evidence>
<evidence type="ECO:0000313" key="8">
    <source>
        <dbReference type="EMBL" id="KAK1755150.1"/>
    </source>
</evidence>
<evidence type="ECO:0000256" key="5">
    <source>
        <dbReference type="SAM" id="MobiDB-lite"/>
    </source>
</evidence>
<protein>
    <recommendedName>
        <fullName evidence="7">G-protein coupled receptors family 2 profile 2 domain-containing protein</fullName>
    </recommendedName>
</protein>
<dbReference type="PROSITE" id="PS50261">
    <property type="entry name" value="G_PROTEIN_RECEP_F2_4"/>
    <property type="match status" value="1"/>
</dbReference>
<keyword evidence="9" id="KW-1185">Reference proteome</keyword>
<feature type="transmembrane region" description="Helical" evidence="6">
    <location>
        <begin position="220"/>
        <end position="242"/>
    </location>
</feature>
<dbReference type="Proteomes" id="UP001239445">
    <property type="component" value="Unassembled WGS sequence"/>
</dbReference>
<evidence type="ECO:0000313" key="9">
    <source>
        <dbReference type="Proteomes" id="UP001239445"/>
    </source>
</evidence>
<keyword evidence="2 6" id="KW-0812">Transmembrane</keyword>
<feature type="transmembrane region" description="Helical" evidence="6">
    <location>
        <begin position="177"/>
        <end position="200"/>
    </location>
</feature>
<dbReference type="AlphaFoldDB" id="A0AAJ0BBB8"/>
<evidence type="ECO:0000256" key="1">
    <source>
        <dbReference type="ARBA" id="ARBA00004141"/>
    </source>
</evidence>
<feature type="compositionally biased region" description="Low complexity" evidence="5">
    <location>
        <begin position="430"/>
        <end position="442"/>
    </location>
</feature>
<feature type="compositionally biased region" description="Basic and acidic residues" evidence="5">
    <location>
        <begin position="497"/>
        <end position="510"/>
    </location>
</feature>
<feature type="domain" description="G-protein coupled receptors family 2 profile 2" evidence="7">
    <location>
        <begin position="57"/>
        <end position="221"/>
    </location>
</feature>
<organism evidence="8 9">
    <name type="scientific">Echria macrotheca</name>
    <dbReference type="NCBI Taxonomy" id="438768"/>
    <lineage>
        <taxon>Eukaryota</taxon>
        <taxon>Fungi</taxon>
        <taxon>Dikarya</taxon>
        <taxon>Ascomycota</taxon>
        <taxon>Pezizomycotina</taxon>
        <taxon>Sordariomycetes</taxon>
        <taxon>Sordariomycetidae</taxon>
        <taxon>Sordariales</taxon>
        <taxon>Schizotheciaceae</taxon>
        <taxon>Echria</taxon>
    </lineage>
</organism>
<dbReference type="InterPro" id="IPR053247">
    <property type="entry name" value="GPCR_GPR1/git3-like"/>
</dbReference>
<evidence type="ECO:0000256" key="4">
    <source>
        <dbReference type="ARBA" id="ARBA00023136"/>
    </source>
</evidence>
<comment type="caution">
    <text evidence="8">The sequence shown here is derived from an EMBL/GenBank/DDBJ whole genome shotgun (WGS) entry which is preliminary data.</text>
</comment>
<feature type="transmembrane region" description="Helical" evidence="6">
    <location>
        <begin position="355"/>
        <end position="374"/>
    </location>
</feature>
<feature type="compositionally biased region" description="Basic and acidic residues" evidence="5">
    <location>
        <begin position="418"/>
        <end position="428"/>
    </location>
</feature>
<feature type="region of interest" description="Disordered" evidence="5">
    <location>
        <begin position="418"/>
        <end position="471"/>
    </location>
</feature>
<reference evidence="8" key="1">
    <citation type="submission" date="2023-06" db="EMBL/GenBank/DDBJ databases">
        <title>Genome-scale phylogeny and comparative genomics of the fungal order Sordariales.</title>
        <authorList>
            <consortium name="Lawrence Berkeley National Laboratory"/>
            <person name="Hensen N."/>
            <person name="Bonometti L."/>
            <person name="Westerberg I."/>
            <person name="Brannstrom I.O."/>
            <person name="Guillou S."/>
            <person name="Cros-Aarteil S."/>
            <person name="Calhoun S."/>
            <person name="Haridas S."/>
            <person name="Kuo A."/>
            <person name="Mondo S."/>
            <person name="Pangilinan J."/>
            <person name="Riley R."/>
            <person name="Labutti K."/>
            <person name="Andreopoulos B."/>
            <person name="Lipzen A."/>
            <person name="Chen C."/>
            <person name="Yanf M."/>
            <person name="Daum C."/>
            <person name="Ng V."/>
            <person name="Clum A."/>
            <person name="Steindorff A."/>
            <person name="Ohm R."/>
            <person name="Martin F."/>
            <person name="Silar P."/>
            <person name="Natvig D."/>
            <person name="Lalanne C."/>
            <person name="Gautier V."/>
            <person name="Ament-Velasquez S.L."/>
            <person name="Kruys A."/>
            <person name="Hutchinson M.I."/>
            <person name="Powell A.J."/>
            <person name="Barry K."/>
            <person name="Miller A.N."/>
            <person name="Grigoriev I.V."/>
            <person name="Debuchy R."/>
            <person name="Gladieux P."/>
            <person name="Thoren M.H."/>
            <person name="Johannesson H."/>
        </authorList>
    </citation>
    <scope>NUCLEOTIDE SEQUENCE</scope>
    <source>
        <strain evidence="8">PSN4</strain>
    </source>
</reference>
<dbReference type="GO" id="GO:0016020">
    <property type="term" value="C:membrane"/>
    <property type="evidence" value="ECO:0007669"/>
    <property type="project" value="UniProtKB-SubCell"/>
</dbReference>
<feature type="compositionally biased region" description="Polar residues" evidence="5">
    <location>
        <begin position="449"/>
        <end position="461"/>
    </location>
</feature>
<proteinExistence type="predicted"/>
<accession>A0AAJ0BBB8</accession>
<feature type="transmembrane region" description="Helical" evidence="6">
    <location>
        <begin position="97"/>
        <end position="117"/>
    </location>
</feature>
<dbReference type="Gene3D" id="1.20.1070.10">
    <property type="entry name" value="Rhodopsin 7-helix transmembrane proteins"/>
    <property type="match status" value="1"/>
</dbReference>
<feature type="region of interest" description="Disordered" evidence="5">
    <location>
        <begin position="497"/>
        <end position="520"/>
    </location>
</feature>
<comment type="subcellular location">
    <subcellularLocation>
        <location evidence="1">Membrane</location>
        <topology evidence="1">Multi-pass membrane protein</topology>
    </subcellularLocation>
</comment>
<dbReference type="EMBL" id="MU839834">
    <property type="protein sequence ID" value="KAK1755150.1"/>
    <property type="molecule type" value="Genomic_DNA"/>
</dbReference>
<evidence type="ECO:0000256" key="6">
    <source>
        <dbReference type="SAM" id="Phobius"/>
    </source>
</evidence>
<name>A0AAJ0BBB8_9PEZI</name>
<feature type="transmembrane region" description="Helical" evidence="6">
    <location>
        <begin position="137"/>
        <end position="156"/>
    </location>
</feature>